<dbReference type="HAMAP" id="MF_00201">
    <property type="entry name" value="RecO"/>
    <property type="match status" value="1"/>
</dbReference>
<dbReference type="InterPro" id="IPR022572">
    <property type="entry name" value="DNA_rep/recomb_RecO_N"/>
</dbReference>
<keyword evidence="4 7" id="KW-0233">DNA recombination</keyword>
<dbReference type="Proteomes" id="UP000318294">
    <property type="component" value="Unassembled WGS sequence"/>
</dbReference>
<evidence type="ECO:0000256" key="2">
    <source>
        <dbReference type="ARBA" id="ARBA00021310"/>
    </source>
</evidence>
<dbReference type="InterPro" id="IPR003717">
    <property type="entry name" value="RecO"/>
</dbReference>
<dbReference type="GO" id="GO:0006310">
    <property type="term" value="P:DNA recombination"/>
    <property type="evidence" value="ECO:0007669"/>
    <property type="project" value="UniProtKB-UniRule"/>
</dbReference>
<evidence type="ECO:0000256" key="7">
    <source>
        <dbReference type="HAMAP-Rule" id="MF_00201"/>
    </source>
</evidence>
<dbReference type="SUPFAM" id="SSF57863">
    <property type="entry name" value="ArfGap/RecO-like zinc finger"/>
    <property type="match status" value="1"/>
</dbReference>
<dbReference type="Gene3D" id="2.40.50.140">
    <property type="entry name" value="Nucleic acid-binding proteins"/>
    <property type="match status" value="1"/>
</dbReference>
<evidence type="ECO:0000256" key="3">
    <source>
        <dbReference type="ARBA" id="ARBA00022763"/>
    </source>
</evidence>
<evidence type="ECO:0000256" key="6">
    <source>
        <dbReference type="ARBA" id="ARBA00033409"/>
    </source>
</evidence>
<keyword evidence="10" id="KW-1185">Reference proteome</keyword>
<dbReference type="SUPFAM" id="SSF50249">
    <property type="entry name" value="Nucleic acid-binding proteins"/>
    <property type="match status" value="1"/>
</dbReference>
<organism evidence="9 10">
    <name type="scientific">Tepidimonas charontis</name>
    <dbReference type="NCBI Taxonomy" id="2267262"/>
    <lineage>
        <taxon>Bacteria</taxon>
        <taxon>Pseudomonadati</taxon>
        <taxon>Pseudomonadota</taxon>
        <taxon>Betaproteobacteria</taxon>
        <taxon>Burkholderiales</taxon>
        <taxon>Tepidimonas</taxon>
    </lineage>
</organism>
<accession>A0A554XJP6</accession>
<dbReference type="OrthoDB" id="9804792at2"/>
<sequence>MRRACAPTDTSDVVTRRRARVHDEPAYVLHHHAWSESSAILEVFSRHHGRVVLVGKGVKRPTSQYRAVLLPLLPLRLDWSGEAEVRTLKAAQYAGGQVLPTGEALLAGYYLNELLLRLLMRDDPHPALFDHYAAAVAALPWPEQRAVALRAFELLLLRTLGWLPDLGQEGVRLLPLQPNHGYRLHPDAGLLPAADIDTAALRGGHWQRLQRALQAADAWSALLRCADVLTQPALRQGLAALLHYHSGMTRFRTHALLLAVRRLAAPGRSSAPAASSDTLS</sequence>
<evidence type="ECO:0000256" key="1">
    <source>
        <dbReference type="ARBA" id="ARBA00007452"/>
    </source>
</evidence>
<dbReference type="InterPro" id="IPR037278">
    <property type="entry name" value="ARFGAP/RecO"/>
</dbReference>
<comment type="function">
    <text evidence="7">Involved in DNA repair and RecF pathway recombination.</text>
</comment>
<name>A0A554XJP6_9BURK</name>
<keyword evidence="3 7" id="KW-0227">DNA damage</keyword>
<evidence type="ECO:0000313" key="9">
    <source>
        <dbReference type="EMBL" id="TSE36050.1"/>
    </source>
</evidence>
<dbReference type="NCBIfam" id="TIGR00613">
    <property type="entry name" value="reco"/>
    <property type="match status" value="1"/>
</dbReference>
<comment type="caution">
    <text evidence="9">The sequence shown here is derived from an EMBL/GenBank/DDBJ whole genome shotgun (WGS) entry which is preliminary data.</text>
</comment>
<evidence type="ECO:0000313" key="10">
    <source>
        <dbReference type="Proteomes" id="UP000318294"/>
    </source>
</evidence>
<reference evidence="9 10" key="1">
    <citation type="submission" date="2019-07" db="EMBL/GenBank/DDBJ databases">
        <title>Tepidimonas charontis SPSP-6 draft genome.</title>
        <authorList>
            <person name="Da Costa M.S."/>
            <person name="Froufe H.J.C."/>
            <person name="Egas C."/>
            <person name="Albuquerque L."/>
        </authorList>
    </citation>
    <scope>NUCLEOTIDE SEQUENCE [LARGE SCALE GENOMIC DNA]</scope>
    <source>
        <strain evidence="9 10">SPSP-6</strain>
    </source>
</reference>
<evidence type="ECO:0000259" key="8">
    <source>
        <dbReference type="Pfam" id="PF11967"/>
    </source>
</evidence>
<protein>
    <recommendedName>
        <fullName evidence="2 7">DNA repair protein RecO</fullName>
    </recommendedName>
    <alternativeName>
        <fullName evidence="6 7">Recombination protein O</fullName>
    </alternativeName>
</protein>
<evidence type="ECO:0000256" key="4">
    <source>
        <dbReference type="ARBA" id="ARBA00023172"/>
    </source>
</evidence>
<dbReference type="GO" id="GO:0006302">
    <property type="term" value="P:double-strand break repair"/>
    <property type="evidence" value="ECO:0007669"/>
    <property type="project" value="TreeGrafter"/>
</dbReference>
<dbReference type="GO" id="GO:0043590">
    <property type="term" value="C:bacterial nucleoid"/>
    <property type="evidence" value="ECO:0007669"/>
    <property type="project" value="TreeGrafter"/>
</dbReference>
<dbReference type="InterPro" id="IPR012340">
    <property type="entry name" value="NA-bd_OB-fold"/>
</dbReference>
<dbReference type="AlphaFoldDB" id="A0A554XJP6"/>
<dbReference type="PANTHER" id="PTHR33991">
    <property type="entry name" value="DNA REPAIR PROTEIN RECO"/>
    <property type="match status" value="1"/>
</dbReference>
<dbReference type="Gene3D" id="1.20.1440.120">
    <property type="entry name" value="Recombination protein O, C-terminal domain"/>
    <property type="match status" value="1"/>
</dbReference>
<proteinExistence type="inferred from homology"/>
<dbReference type="Pfam" id="PF11967">
    <property type="entry name" value="RecO_N"/>
    <property type="match status" value="1"/>
</dbReference>
<evidence type="ECO:0000256" key="5">
    <source>
        <dbReference type="ARBA" id="ARBA00023204"/>
    </source>
</evidence>
<comment type="similarity">
    <text evidence="1 7">Belongs to the RecO family.</text>
</comment>
<dbReference type="PANTHER" id="PTHR33991:SF1">
    <property type="entry name" value="DNA REPAIR PROTEIN RECO"/>
    <property type="match status" value="1"/>
</dbReference>
<gene>
    <name evidence="7 9" type="primary">recO</name>
    <name evidence="9" type="ORF">Tchar_00407</name>
</gene>
<dbReference type="InterPro" id="IPR042242">
    <property type="entry name" value="RecO_C"/>
</dbReference>
<dbReference type="EMBL" id="VJON01000003">
    <property type="protein sequence ID" value="TSE36050.1"/>
    <property type="molecule type" value="Genomic_DNA"/>
</dbReference>
<feature type="domain" description="DNA replication/recombination mediator RecO N-terminal" evidence="8">
    <location>
        <begin position="24"/>
        <end position="92"/>
    </location>
</feature>
<dbReference type="Pfam" id="PF02565">
    <property type="entry name" value="RecO_C"/>
    <property type="match status" value="1"/>
</dbReference>
<keyword evidence="5 7" id="KW-0234">DNA repair</keyword>